<evidence type="ECO:0000256" key="1">
    <source>
        <dbReference type="SAM" id="MobiDB-lite"/>
    </source>
</evidence>
<dbReference type="AlphaFoldDB" id="A0A918MBM6"/>
<gene>
    <name evidence="3" type="ORF">GCM10010260_42530</name>
</gene>
<evidence type="ECO:0008006" key="5">
    <source>
        <dbReference type="Google" id="ProtNLM"/>
    </source>
</evidence>
<feature type="signal peptide" evidence="2">
    <location>
        <begin position="1"/>
        <end position="22"/>
    </location>
</feature>
<dbReference type="PROSITE" id="PS51257">
    <property type="entry name" value="PROKAR_LIPOPROTEIN"/>
    <property type="match status" value="1"/>
</dbReference>
<evidence type="ECO:0000313" key="3">
    <source>
        <dbReference type="EMBL" id="GGV01523.1"/>
    </source>
</evidence>
<feature type="chain" id="PRO_5038431959" description="Lipoprotein" evidence="2">
    <location>
        <begin position="23"/>
        <end position="473"/>
    </location>
</feature>
<dbReference type="Proteomes" id="UP000618795">
    <property type="component" value="Unassembled WGS sequence"/>
</dbReference>
<feature type="region of interest" description="Disordered" evidence="1">
    <location>
        <begin position="111"/>
        <end position="130"/>
    </location>
</feature>
<organism evidence="3 4">
    <name type="scientific">Streptomyces filipinensis</name>
    <dbReference type="NCBI Taxonomy" id="66887"/>
    <lineage>
        <taxon>Bacteria</taxon>
        <taxon>Bacillati</taxon>
        <taxon>Actinomycetota</taxon>
        <taxon>Actinomycetes</taxon>
        <taxon>Kitasatosporales</taxon>
        <taxon>Streptomycetaceae</taxon>
        <taxon>Streptomyces</taxon>
    </lineage>
</organism>
<keyword evidence="2" id="KW-0732">Signal</keyword>
<reference evidence="3" key="2">
    <citation type="submission" date="2020-09" db="EMBL/GenBank/DDBJ databases">
        <authorList>
            <person name="Sun Q."/>
            <person name="Ohkuma M."/>
        </authorList>
    </citation>
    <scope>NUCLEOTIDE SEQUENCE</scope>
    <source>
        <strain evidence="3">JCM 4369</strain>
    </source>
</reference>
<accession>A0A918MBM6</accession>
<reference evidence="3" key="1">
    <citation type="journal article" date="2014" name="Int. J. Syst. Evol. Microbiol.">
        <title>Complete genome sequence of Corynebacterium casei LMG S-19264T (=DSM 44701T), isolated from a smear-ripened cheese.</title>
        <authorList>
            <consortium name="US DOE Joint Genome Institute (JGI-PGF)"/>
            <person name="Walter F."/>
            <person name="Albersmeier A."/>
            <person name="Kalinowski J."/>
            <person name="Ruckert C."/>
        </authorList>
    </citation>
    <scope>NUCLEOTIDE SEQUENCE</scope>
    <source>
        <strain evidence="3">JCM 4369</strain>
    </source>
</reference>
<name>A0A918MBM6_9ACTN</name>
<sequence>MRIGKGAASVLLAGALAGMVSGCESGGGATGGQSAHGGGAGGAGGVPLKSRITAPAAFDSAKGWEVEAGWLPQGQPLPYAVSGKGDAVAYLDKTARGYVLDVRDASSGRLLSTSKPWQGPKLTKEQSDEQSGALAVPQIALIPGAQRDYFAVWARGEARKDELHEYKEVVAVAFYPADASGKDVSPVGAGNAEAPDGEFDRPSVFPGPGGLVVTSYGGDSILVAPDGKVTDTSDAKVTLNGKAADPDYLMSFQGPAGLVTNGEEGAGGDGGFGADGGWRSTKVAPPGVEAVRKEENVGFGTDETPNGRIVGAVGDHVIANWLKGPDDVSAVHDLATGAVQATAPCRTKETEYGADVPDPKNLADVRPALSPDGRYLVKGGSVFDLKTGKGRCTDSGEDARKITLAAVGDDGTAYGLAGEDTPRTPVSVSVATGAAKPLPEATVTPDALTRGAGVFVTYAGTDSMHLIVLDLKN</sequence>
<proteinExistence type="predicted"/>
<comment type="caution">
    <text evidence="3">The sequence shown here is derived from an EMBL/GenBank/DDBJ whole genome shotgun (WGS) entry which is preliminary data.</text>
</comment>
<keyword evidence="4" id="KW-1185">Reference proteome</keyword>
<evidence type="ECO:0000313" key="4">
    <source>
        <dbReference type="Proteomes" id="UP000618795"/>
    </source>
</evidence>
<evidence type="ECO:0000256" key="2">
    <source>
        <dbReference type="SAM" id="SignalP"/>
    </source>
</evidence>
<dbReference type="RefSeq" id="WP_191875093.1">
    <property type="nucleotide sequence ID" value="NZ_BMTD01000009.1"/>
</dbReference>
<protein>
    <recommendedName>
        <fullName evidence="5">Lipoprotein</fullName>
    </recommendedName>
</protein>
<dbReference type="EMBL" id="BMTD01000009">
    <property type="protein sequence ID" value="GGV01523.1"/>
    <property type="molecule type" value="Genomic_DNA"/>
</dbReference>